<protein>
    <recommendedName>
        <fullName evidence="4">SET domain-containing protein</fullName>
    </recommendedName>
</protein>
<evidence type="ECO:0000313" key="2">
    <source>
        <dbReference type="EMBL" id="KAK8028406.1"/>
    </source>
</evidence>
<comment type="caution">
    <text evidence="2">The sequence shown here is derived from an EMBL/GenBank/DDBJ whole genome shotgun (WGS) entry which is preliminary data.</text>
</comment>
<dbReference type="EMBL" id="JAQQWI010000007">
    <property type="protein sequence ID" value="KAK8028406.1"/>
    <property type="molecule type" value="Genomic_DNA"/>
</dbReference>
<feature type="region of interest" description="Disordered" evidence="1">
    <location>
        <begin position="694"/>
        <end position="717"/>
    </location>
</feature>
<accession>A0ABR1S9A2</accession>
<feature type="compositionally biased region" description="Polar residues" evidence="1">
    <location>
        <begin position="180"/>
        <end position="194"/>
    </location>
</feature>
<keyword evidence="3" id="KW-1185">Reference proteome</keyword>
<reference evidence="2 3" key="1">
    <citation type="submission" date="2023-01" db="EMBL/GenBank/DDBJ databases">
        <title>Analysis of 21 Apiospora genomes using comparative genomics revels a genus with tremendous synthesis potential of carbohydrate active enzymes and secondary metabolites.</title>
        <authorList>
            <person name="Sorensen T."/>
        </authorList>
    </citation>
    <scope>NUCLEOTIDE SEQUENCE [LARGE SCALE GENOMIC DNA]</scope>
    <source>
        <strain evidence="2 3">CBS 20057</strain>
    </source>
</reference>
<organism evidence="2 3">
    <name type="scientific">Apiospora marii</name>
    <dbReference type="NCBI Taxonomy" id="335849"/>
    <lineage>
        <taxon>Eukaryota</taxon>
        <taxon>Fungi</taxon>
        <taxon>Dikarya</taxon>
        <taxon>Ascomycota</taxon>
        <taxon>Pezizomycotina</taxon>
        <taxon>Sordariomycetes</taxon>
        <taxon>Xylariomycetidae</taxon>
        <taxon>Amphisphaeriales</taxon>
        <taxon>Apiosporaceae</taxon>
        <taxon>Apiospora</taxon>
    </lineage>
</organism>
<sequence>MAIKFISEEIMRLERFDDICKNEANADKWQALLALMQRPWFGRRWVVQEIALALDAQVYCGPDEIPWKDFAVAVELFVEVETATHRLSEVIQKDERFYHVPGWFEYVSHLGASLLVGATAKVFRATETQTDKTKNRKKLRDGGGSGSPTMPARPDVPTGSSRMAATTGIAPPATSDASHDNTASNQDHATQAYQQLGDRESAVTPSKDDDNESDSDVEGVSVDPRGRRGLLSLEYLVSTLFTFEATEPRDAIYALLAIAKDTSPSAEVNDYHGDKSKDALLLSTLSNFLEKKPYRVDYTLPYSDVCKDFFSFCIERSQVSDPSRFLDILCRPWALKPPKADEYLTPSQSSRSKKNESTNTSLSGQQKKPKGIFVDGKRVPLLLSHPPHFRFRIRTEAAKRANHRDRDRKDASMYQVDSRSSADYREQVLCNEESVHKEIWKYFPRPLEDSQGKASQANSHQKDIGLPSWVATVDSAPFGLFQHPGMHFPRTGRKNADPLVGLPEDGDRNYSAAQKQKPEDKTFTLEFKKRPVLGHYSFYVKGFELDEIAEVAAPAYGGNIPKAWAEVGGWTDFRKDPPDAFLRTLVADRGKGNRNPPHYYSKACRESISKGSIDSGRVNIEALINSEQNSIITEFCRRVQEVIWNRRLIKTKRGILGLASEKVKPGDRVCIIYGCSVPVILRRQYKGDIIADDIKEPLSQHESSPPDPEIDKEESMSKDKIQKFIDAMERWGHCTGEEAKDAEAEVFELFRSNREELKDALQRKRSGKPRAEPQDVRKRNLQVQLRYEEKEDNMEKFKSTIRRYEARQVRRARYRELCKNGFQYANIRMGGDEYKKYVESATKLVNFHLEKLQAIAKGRQEAEDKAKDELAKLAKDFVKSSSSKEDVVVEEHVDDHYFYYVMGESYVHGMMDGEAIREKFVRKLPQRVFELR</sequence>
<feature type="region of interest" description="Disordered" evidence="1">
    <location>
        <begin position="397"/>
        <end position="418"/>
    </location>
</feature>
<feature type="compositionally biased region" description="Basic and acidic residues" evidence="1">
    <location>
        <begin position="397"/>
        <end position="411"/>
    </location>
</feature>
<evidence type="ECO:0008006" key="4">
    <source>
        <dbReference type="Google" id="ProtNLM"/>
    </source>
</evidence>
<evidence type="ECO:0000256" key="1">
    <source>
        <dbReference type="SAM" id="MobiDB-lite"/>
    </source>
</evidence>
<evidence type="ECO:0000313" key="3">
    <source>
        <dbReference type="Proteomes" id="UP001396898"/>
    </source>
</evidence>
<name>A0ABR1S9A2_9PEZI</name>
<proteinExistence type="predicted"/>
<gene>
    <name evidence="2" type="ORF">PG991_005462</name>
</gene>
<dbReference type="PANTHER" id="PTHR24148:SF64">
    <property type="entry name" value="HETEROKARYON INCOMPATIBILITY DOMAIN-CONTAINING PROTEIN"/>
    <property type="match status" value="1"/>
</dbReference>
<feature type="region of interest" description="Disordered" evidence="1">
    <location>
        <begin position="341"/>
        <end position="369"/>
    </location>
</feature>
<feature type="region of interest" description="Disordered" evidence="1">
    <location>
        <begin position="127"/>
        <end position="224"/>
    </location>
</feature>
<feature type="compositionally biased region" description="Polar residues" evidence="1">
    <location>
        <begin position="357"/>
        <end position="366"/>
    </location>
</feature>
<dbReference type="Proteomes" id="UP001396898">
    <property type="component" value="Unassembled WGS sequence"/>
</dbReference>
<dbReference type="PANTHER" id="PTHR24148">
    <property type="entry name" value="ANKYRIN REPEAT DOMAIN-CONTAINING PROTEIN 39 HOMOLOG-RELATED"/>
    <property type="match status" value="1"/>
</dbReference>
<dbReference type="InterPro" id="IPR052895">
    <property type="entry name" value="HetReg/Transcr_Mod"/>
</dbReference>